<accession>A0A4P8KCG7</accession>
<reference evidence="2" key="2">
    <citation type="submission" date="2023-03" db="EMBL/GenBank/DDBJ databases">
        <authorList>
            <person name="Shen W."/>
            <person name="Cai J."/>
        </authorList>
    </citation>
    <scope>NUCLEOTIDE SEQUENCE</scope>
    <source>
        <strain evidence="2">P33-2</strain>
    </source>
</reference>
<dbReference type="InterPro" id="IPR004704">
    <property type="entry name" value="PTS_IID_man"/>
</dbReference>
<evidence type="ECO:0000313" key="3">
    <source>
        <dbReference type="EMBL" id="TRZ32778.1"/>
    </source>
</evidence>
<dbReference type="PANTHER" id="PTHR32502">
    <property type="entry name" value="N-ACETYLGALACTOSAMINE PERMEASE II COMPONENT-RELATED"/>
    <property type="match status" value="1"/>
</dbReference>
<keyword evidence="1" id="KW-1133">Transmembrane helix</keyword>
<feature type="transmembrane region" description="Helical" evidence="1">
    <location>
        <begin position="254"/>
        <end position="273"/>
    </location>
</feature>
<feature type="transmembrane region" description="Helical" evidence="1">
    <location>
        <begin position="141"/>
        <end position="162"/>
    </location>
</feature>
<dbReference type="Pfam" id="PF03613">
    <property type="entry name" value="EIID-AGA"/>
    <property type="match status" value="1"/>
</dbReference>
<dbReference type="PROSITE" id="PS51108">
    <property type="entry name" value="PTS_EIID"/>
    <property type="match status" value="1"/>
</dbReference>
<dbReference type="EMBL" id="JARPWH010000092">
    <property type="protein sequence ID" value="MDT2404288.1"/>
    <property type="molecule type" value="Genomic_DNA"/>
</dbReference>
<evidence type="ECO:0000313" key="2">
    <source>
        <dbReference type="EMBL" id="MDT2404288.1"/>
    </source>
</evidence>
<gene>
    <name evidence="3" type="ORF">AUF17_01240</name>
    <name evidence="2" type="ORF">P7D43_18125</name>
</gene>
<dbReference type="InterPro" id="IPR050303">
    <property type="entry name" value="GatZ_KbaZ_carbometab"/>
</dbReference>
<dbReference type="GO" id="GO:0009401">
    <property type="term" value="P:phosphoenolpyruvate-dependent sugar phosphotransferase system"/>
    <property type="evidence" value="ECO:0007669"/>
    <property type="project" value="InterPro"/>
</dbReference>
<feature type="transmembrane region" description="Helical" evidence="1">
    <location>
        <begin position="189"/>
        <end position="210"/>
    </location>
</feature>
<evidence type="ECO:0000256" key="1">
    <source>
        <dbReference type="SAM" id="Phobius"/>
    </source>
</evidence>
<evidence type="ECO:0000313" key="4">
    <source>
        <dbReference type="Proteomes" id="UP000316316"/>
    </source>
</evidence>
<dbReference type="Proteomes" id="UP000316316">
    <property type="component" value="Unassembled WGS sequence"/>
</dbReference>
<keyword evidence="1" id="KW-0472">Membrane</keyword>
<comment type="caution">
    <text evidence="3">The sequence shown here is derived from an EMBL/GenBank/DDBJ whole genome shotgun (WGS) entry which is preliminary data.</text>
</comment>
<organism evidence="3 4">
    <name type="scientific">Enterococcus avium</name>
    <name type="common">Streptococcus avium</name>
    <dbReference type="NCBI Taxonomy" id="33945"/>
    <lineage>
        <taxon>Bacteria</taxon>
        <taxon>Bacillati</taxon>
        <taxon>Bacillota</taxon>
        <taxon>Bacilli</taxon>
        <taxon>Lactobacillales</taxon>
        <taxon>Enterococcaceae</taxon>
        <taxon>Enterococcus</taxon>
    </lineage>
</organism>
<protein>
    <submittedName>
        <fullName evidence="3">PTS mannose transporter subunit IID</fullName>
    </submittedName>
    <submittedName>
        <fullName evidence="2">PTS system mannose/fructose/sorbose family transporter subunit IID</fullName>
    </submittedName>
</protein>
<dbReference type="GO" id="GO:0005886">
    <property type="term" value="C:plasma membrane"/>
    <property type="evidence" value="ECO:0007669"/>
    <property type="project" value="TreeGrafter"/>
</dbReference>
<dbReference type="Proteomes" id="UP001260773">
    <property type="component" value="Unassembled WGS sequence"/>
</dbReference>
<keyword evidence="1" id="KW-0812">Transmembrane</keyword>
<name>A0A4P8KCG7_ENTAV</name>
<dbReference type="EMBL" id="PDXQ01000001">
    <property type="protein sequence ID" value="TRZ32778.1"/>
    <property type="molecule type" value="Genomic_DNA"/>
</dbReference>
<dbReference type="PANTHER" id="PTHR32502:SF23">
    <property type="entry name" value="TRANSPORT PROTEIN, PTS SYSTEM"/>
    <property type="match status" value="1"/>
</dbReference>
<feature type="transmembrane region" description="Helical" evidence="1">
    <location>
        <begin position="230"/>
        <end position="247"/>
    </location>
</feature>
<proteinExistence type="predicted"/>
<dbReference type="AlphaFoldDB" id="A0A4P8KCG7"/>
<reference evidence="3 4" key="1">
    <citation type="submission" date="2017-10" db="EMBL/GenBank/DDBJ databases">
        <title>FDA dAtabase for Regulatory Grade micrObial Sequences (FDA-ARGOS): Supporting development and validation of Infectious Disease Dx tests.</title>
        <authorList>
            <person name="Campos J."/>
            <person name="Goldberg B."/>
            <person name="Tallon L.J."/>
            <person name="Sadzewicz L."/>
            <person name="Sengamalay N."/>
            <person name="Ott S."/>
            <person name="Godinez A."/>
            <person name="Nagaraj S."/>
            <person name="Vyas G."/>
            <person name="Aluvathingal J."/>
            <person name="Nadendla S."/>
            <person name="Geyer C."/>
            <person name="Nandy P."/>
            <person name="Hobson J."/>
            <person name="Sichtig H."/>
        </authorList>
    </citation>
    <scope>NUCLEOTIDE SEQUENCE [LARGE SCALE GENOMIC DNA]</scope>
    <source>
        <strain evidence="3 4">FDAARGOS_185</strain>
    </source>
</reference>
<dbReference type="RefSeq" id="WP_048720665.1">
    <property type="nucleotide sequence ID" value="NZ_CAAKOC010000165.1"/>
</dbReference>
<feature type="transmembrane region" description="Helical" evidence="1">
    <location>
        <begin position="118"/>
        <end position="135"/>
    </location>
</feature>
<sequence length="275" mass="29849">MMTSNDGVLTKDDLKKICIRSCALEASWNFERQQHMGFAFAMMPALEKIYGNNEAGKKEAAQRHLEFFNTAPPLSTFIMGIVVSMEEENAKNPENFDTATITSIKTALMGPLAGIGDSLFWGTLLVIGIGVGASFSKEGNILGPILFLLIFNVPNFLLRYFGVMQGYKFGTKLLENIESSGVMKTLTHAASILGLMVIGGMSGSMVSIQVAGSIGQGEEATKIQSIIDGILPNMLSLLCVLLVYWMLKKGFKTTHVLFGIFIFGIVAAFFGFLTT</sequence>